<dbReference type="AlphaFoldDB" id="A0AAV4T9Z8"/>
<accession>A0AAV4T9Z8</accession>
<reference evidence="1 2" key="1">
    <citation type="submission" date="2021-06" db="EMBL/GenBank/DDBJ databases">
        <title>Caerostris darwini draft genome.</title>
        <authorList>
            <person name="Kono N."/>
            <person name="Arakawa K."/>
        </authorList>
    </citation>
    <scope>NUCLEOTIDE SEQUENCE [LARGE SCALE GENOMIC DNA]</scope>
</reference>
<dbReference type="Proteomes" id="UP001054837">
    <property type="component" value="Unassembled WGS sequence"/>
</dbReference>
<comment type="caution">
    <text evidence="1">The sequence shown here is derived from an EMBL/GenBank/DDBJ whole genome shotgun (WGS) entry which is preliminary data.</text>
</comment>
<proteinExistence type="predicted"/>
<evidence type="ECO:0000313" key="1">
    <source>
        <dbReference type="EMBL" id="GIY41585.1"/>
    </source>
</evidence>
<organism evidence="1 2">
    <name type="scientific">Caerostris darwini</name>
    <dbReference type="NCBI Taxonomy" id="1538125"/>
    <lineage>
        <taxon>Eukaryota</taxon>
        <taxon>Metazoa</taxon>
        <taxon>Ecdysozoa</taxon>
        <taxon>Arthropoda</taxon>
        <taxon>Chelicerata</taxon>
        <taxon>Arachnida</taxon>
        <taxon>Araneae</taxon>
        <taxon>Araneomorphae</taxon>
        <taxon>Entelegynae</taxon>
        <taxon>Araneoidea</taxon>
        <taxon>Araneidae</taxon>
        <taxon>Caerostris</taxon>
    </lineage>
</organism>
<keyword evidence="2" id="KW-1185">Reference proteome</keyword>
<sequence length="141" mass="16110">MNEHTEYESQHISPDDIENSSRAVQPAFLDVVALPNNILPMEKIVFIAACVLMDGPPARKVSRTYNEWTQNMKVSIFHQTISKTAPEPPSQLSMTLLPFRKIFYRWKKSFSSPLAFDGRASCEKGRGRGTRIRRKVSKCDH</sequence>
<dbReference type="EMBL" id="BPLQ01009083">
    <property type="protein sequence ID" value="GIY41585.1"/>
    <property type="molecule type" value="Genomic_DNA"/>
</dbReference>
<gene>
    <name evidence="1" type="ORF">CDAR_468761</name>
</gene>
<protein>
    <submittedName>
        <fullName evidence="1">Uncharacterized protein</fullName>
    </submittedName>
</protein>
<evidence type="ECO:0000313" key="2">
    <source>
        <dbReference type="Proteomes" id="UP001054837"/>
    </source>
</evidence>
<name>A0AAV4T9Z8_9ARAC</name>